<organism evidence="1 2">
    <name type="scientific">Anaerococcus prevotii ACS-065-V-Col13</name>
    <dbReference type="NCBI Taxonomy" id="879305"/>
    <lineage>
        <taxon>Bacteria</taxon>
        <taxon>Bacillati</taxon>
        <taxon>Bacillota</taxon>
        <taxon>Tissierellia</taxon>
        <taxon>Tissierellales</taxon>
        <taxon>Peptoniphilaceae</taxon>
        <taxon>Anaerococcus</taxon>
    </lineage>
</organism>
<sequence>MVGENLLYGPSESTFEHIRIKAFICIIWVAPRDLRPNWGEVFFIYFIFYKEKL</sequence>
<comment type="caution">
    <text evidence="1">The sequence shown here is derived from an EMBL/GenBank/DDBJ whole genome shotgun (WGS) entry which is preliminary data.</text>
</comment>
<keyword evidence="2" id="KW-1185">Reference proteome</keyword>
<dbReference type="AlphaFoldDB" id="F0GWY9"/>
<dbReference type="STRING" id="879305.HMPREF9290_0639"/>
<reference evidence="1 2" key="1">
    <citation type="submission" date="2011-01" db="EMBL/GenBank/DDBJ databases">
        <authorList>
            <person name="Durkin A.S."/>
            <person name="Madupu R."/>
            <person name="Torralba M."/>
            <person name="Gillis M."/>
            <person name="Methe B."/>
            <person name="Sutton G."/>
            <person name="Nelson K.E."/>
        </authorList>
    </citation>
    <scope>NUCLEOTIDE SEQUENCE [LARGE SCALE GENOMIC DNA]</scope>
    <source>
        <strain evidence="1 2">ACS-065-V-Col13</strain>
    </source>
</reference>
<protein>
    <submittedName>
        <fullName evidence="1">Uncharacterized protein</fullName>
    </submittedName>
</protein>
<dbReference type="EMBL" id="AEXM01000028">
    <property type="protein sequence ID" value="EGC81690.1"/>
    <property type="molecule type" value="Genomic_DNA"/>
</dbReference>
<dbReference type="Proteomes" id="UP000005286">
    <property type="component" value="Unassembled WGS sequence"/>
</dbReference>
<evidence type="ECO:0000313" key="1">
    <source>
        <dbReference type="EMBL" id="EGC81690.1"/>
    </source>
</evidence>
<proteinExistence type="predicted"/>
<accession>F0GWY9</accession>
<evidence type="ECO:0000313" key="2">
    <source>
        <dbReference type="Proteomes" id="UP000005286"/>
    </source>
</evidence>
<name>F0GWY9_9FIRM</name>
<gene>
    <name evidence="1" type="ORF">HMPREF9290_0639</name>
</gene>